<dbReference type="GeneID" id="59290047"/>
<dbReference type="GO" id="GO:0016787">
    <property type="term" value="F:hydrolase activity"/>
    <property type="evidence" value="ECO:0007669"/>
    <property type="project" value="UniProtKB-KW"/>
</dbReference>
<dbReference type="InterPro" id="IPR000073">
    <property type="entry name" value="AB_hydrolase_1"/>
</dbReference>
<name>A0A8H6L2T9_9LECA</name>
<comment type="similarity">
    <text evidence="2">Belongs to the AB hydrolase superfamily. Epoxide hydrolase family.</text>
</comment>
<dbReference type="Pfam" id="PF00561">
    <property type="entry name" value="Abhydrolase_1"/>
    <property type="match status" value="1"/>
</dbReference>
<accession>A0A8H6L2T9</accession>
<feature type="domain" description="AB hydrolase-1" evidence="3">
    <location>
        <begin position="38"/>
        <end position="165"/>
    </location>
</feature>
<dbReference type="InterPro" id="IPR000639">
    <property type="entry name" value="Epox_hydrolase-like"/>
</dbReference>
<proteinExistence type="inferred from homology"/>
<dbReference type="EMBL" id="JACCJC010000038">
    <property type="protein sequence ID" value="KAF6233459.1"/>
    <property type="molecule type" value="Genomic_DNA"/>
</dbReference>
<dbReference type="Gene3D" id="3.40.50.1820">
    <property type="entry name" value="alpha/beta hydrolase"/>
    <property type="match status" value="1"/>
</dbReference>
<evidence type="ECO:0000313" key="4">
    <source>
        <dbReference type="EMBL" id="KAF6233459.1"/>
    </source>
</evidence>
<dbReference type="AlphaFoldDB" id="A0A8H6L2T9"/>
<dbReference type="SUPFAM" id="SSF53474">
    <property type="entry name" value="alpha/beta-Hydrolases"/>
    <property type="match status" value="1"/>
</dbReference>
<dbReference type="InterPro" id="IPR029058">
    <property type="entry name" value="AB_hydrolase_fold"/>
</dbReference>
<gene>
    <name evidence="4" type="ORF">HO173_008391</name>
</gene>
<comment type="caution">
    <text evidence="4">The sequence shown here is derived from an EMBL/GenBank/DDBJ whole genome shotgun (WGS) entry which is preliminary data.</text>
</comment>
<evidence type="ECO:0000256" key="1">
    <source>
        <dbReference type="ARBA" id="ARBA00022801"/>
    </source>
</evidence>
<reference evidence="4 5" key="1">
    <citation type="journal article" date="2020" name="Genomics">
        <title>Complete, high-quality genomes from long-read metagenomic sequencing of two wolf lichen thalli reveals enigmatic genome architecture.</title>
        <authorList>
            <person name="McKenzie S.K."/>
            <person name="Walston R.F."/>
            <person name="Allen J.L."/>
        </authorList>
    </citation>
    <scope>NUCLEOTIDE SEQUENCE [LARGE SCALE GENOMIC DNA]</scope>
    <source>
        <strain evidence="4">WasteWater2</strain>
    </source>
</reference>
<dbReference type="PANTHER" id="PTHR43329">
    <property type="entry name" value="EPOXIDE HYDROLASE"/>
    <property type="match status" value="1"/>
</dbReference>
<dbReference type="OrthoDB" id="408373at2759"/>
<sequence length="427" mass="46645">MDPYTTLYPTLTPHTIPVTPTVSLHALTSPPTTPHNNPPLLLLHGFPQNLLIWHRLAPHLTSTHSLVLLDLRGYGKSSKPAGGADHAGYGKSAMAADCAAAMTALGHARFDVCGHDRGARVAHRLCVGYPERVRKALVLDVAPTLAMYERTDMAFARAYWHWFFLIQDAPLPEGLMVGGARGWIENTMGGPGGAGLGTFDAACVESYVGQMGDAETVHGMCEDYRAAAGIDLEEAREDVAEGRKIACPLRVLWGKKGVIEAQFDALAEWRKVSEEGVVSGESVDCGHYIPEEAPDALHSSSINITRIVIVSVSNASILTRPAAEYARDGSMSPHTPEITYAGLTVAVKYWNDLREERQLQNPESHLGVYSWNQDIECLPSMLGLFFLPYYPPHVRLLTPRNDVWWDSSQASVSFAAPRQSASSFFQL</sequence>
<organism evidence="4 5">
    <name type="scientific">Letharia columbiana</name>
    <dbReference type="NCBI Taxonomy" id="112416"/>
    <lineage>
        <taxon>Eukaryota</taxon>
        <taxon>Fungi</taxon>
        <taxon>Dikarya</taxon>
        <taxon>Ascomycota</taxon>
        <taxon>Pezizomycotina</taxon>
        <taxon>Lecanoromycetes</taxon>
        <taxon>OSLEUM clade</taxon>
        <taxon>Lecanoromycetidae</taxon>
        <taxon>Lecanorales</taxon>
        <taxon>Lecanorineae</taxon>
        <taxon>Parmeliaceae</taxon>
        <taxon>Letharia</taxon>
    </lineage>
</organism>
<dbReference type="PRINTS" id="PR00412">
    <property type="entry name" value="EPOXHYDRLASE"/>
</dbReference>
<protein>
    <recommendedName>
        <fullName evidence="3">AB hydrolase-1 domain-containing protein</fullName>
    </recommendedName>
</protein>
<dbReference type="RefSeq" id="XP_037162877.1">
    <property type="nucleotide sequence ID" value="XM_037310291.1"/>
</dbReference>
<keyword evidence="1" id="KW-0378">Hydrolase</keyword>
<evidence type="ECO:0000259" key="3">
    <source>
        <dbReference type="Pfam" id="PF00561"/>
    </source>
</evidence>
<evidence type="ECO:0000256" key="2">
    <source>
        <dbReference type="ARBA" id="ARBA00038334"/>
    </source>
</evidence>
<dbReference type="Proteomes" id="UP000578531">
    <property type="component" value="Unassembled WGS sequence"/>
</dbReference>
<keyword evidence="5" id="KW-1185">Reference proteome</keyword>
<evidence type="ECO:0000313" key="5">
    <source>
        <dbReference type="Proteomes" id="UP000578531"/>
    </source>
</evidence>